<dbReference type="PANTHER" id="PTHR24301">
    <property type="entry name" value="THROMBOXANE-A SYNTHASE"/>
    <property type="match status" value="1"/>
</dbReference>
<proteinExistence type="inferred from homology"/>
<keyword evidence="2" id="KW-1133">Transmembrane helix</keyword>
<dbReference type="SUPFAM" id="SSF48264">
    <property type="entry name" value="Cytochrome P450"/>
    <property type="match status" value="1"/>
</dbReference>
<dbReference type="Gene3D" id="1.10.630.10">
    <property type="entry name" value="Cytochrome P450"/>
    <property type="match status" value="1"/>
</dbReference>
<dbReference type="EMBL" id="JALJOT010000012">
    <property type="protein sequence ID" value="KAK9905093.1"/>
    <property type="molecule type" value="Genomic_DNA"/>
</dbReference>
<protein>
    <recommendedName>
        <fullName evidence="5">Cytochrome P450</fullName>
    </recommendedName>
</protein>
<organism evidence="3 4">
    <name type="scientific">Coccomyxa subellipsoidea</name>
    <dbReference type="NCBI Taxonomy" id="248742"/>
    <lineage>
        <taxon>Eukaryota</taxon>
        <taxon>Viridiplantae</taxon>
        <taxon>Chlorophyta</taxon>
        <taxon>core chlorophytes</taxon>
        <taxon>Trebouxiophyceae</taxon>
        <taxon>Trebouxiophyceae incertae sedis</taxon>
        <taxon>Coccomyxaceae</taxon>
        <taxon>Coccomyxa</taxon>
    </lineage>
</organism>
<evidence type="ECO:0008006" key="5">
    <source>
        <dbReference type="Google" id="ProtNLM"/>
    </source>
</evidence>
<keyword evidence="4" id="KW-1185">Reference proteome</keyword>
<dbReference type="InterPro" id="IPR017972">
    <property type="entry name" value="Cyt_P450_CS"/>
</dbReference>
<accession>A0ABR2YH74</accession>
<keyword evidence="1" id="KW-0560">Oxidoreductase</keyword>
<evidence type="ECO:0000313" key="4">
    <source>
        <dbReference type="Proteomes" id="UP001491310"/>
    </source>
</evidence>
<dbReference type="InterPro" id="IPR036396">
    <property type="entry name" value="Cyt_P450_sf"/>
</dbReference>
<keyword evidence="2" id="KW-0812">Transmembrane</keyword>
<dbReference type="Proteomes" id="UP001491310">
    <property type="component" value="Unassembled WGS sequence"/>
</dbReference>
<gene>
    <name evidence="3" type="ORF">WJX75_009533</name>
</gene>
<evidence type="ECO:0000256" key="2">
    <source>
        <dbReference type="SAM" id="Phobius"/>
    </source>
</evidence>
<keyword evidence="1" id="KW-0479">Metal-binding</keyword>
<name>A0ABR2YH74_9CHLO</name>
<keyword evidence="1" id="KW-0349">Heme</keyword>
<dbReference type="PANTHER" id="PTHR24301:SF2">
    <property type="entry name" value="THROMBOXANE-A SYNTHASE"/>
    <property type="match status" value="1"/>
</dbReference>
<evidence type="ECO:0000313" key="3">
    <source>
        <dbReference type="EMBL" id="KAK9905093.1"/>
    </source>
</evidence>
<reference evidence="3 4" key="1">
    <citation type="journal article" date="2024" name="Nat. Commun.">
        <title>Phylogenomics reveals the evolutionary origins of lichenization in chlorophyte algae.</title>
        <authorList>
            <person name="Puginier C."/>
            <person name="Libourel C."/>
            <person name="Otte J."/>
            <person name="Skaloud P."/>
            <person name="Haon M."/>
            <person name="Grisel S."/>
            <person name="Petersen M."/>
            <person name="Berrin J.G."/>
            <person name="Delaux P.M."/>
            <person name="Dal Grande F."/>
            <person name="Keller J."/>
        </authorList>
    </citation>
    <scope>NUCLEOTIDE SEQUENCE [LARGE SCALE GENOMIC DNA]</scope>
    <source>
        <strain evidence="3 4">SAG 216-7</strain>
    </source>
</reference>
<comment type="caution">
    <text evidence="3">The sequence shown here is derived from an EMBL/GenBank/DDBJ whole genome shotgun (WGS) entry which is preliminary data.</text>
</comment>
<evidence type="ECO:0000256" key="1">
    <source>
        <dbReference type="RuleBase" id="RU000461"/>
    </source>
</evidence>
<keyword evidence="2" id="KW-0472">Membrane</keyword>
<feature type="transmembrane region" description="Helical" evidence="2">
    <location>
        <begin position="7"/>
        <end position="26"/>
    </location>
</feature>
<dbReference type="Pfam" id="PF00067">
    <property type="entry name" value="p450"/>
    <property type="match status" value="1"/>
</dbReference>
<dbReference type="PROSITE" id="PS00086">
    <property type="entry name" value="CYTOCHROME_P450"/>
    <property type="match status" value="1"/>
</dbReference>
<dbReference type="InterPro" id="IPR001128">
    <property type="entry name" value="Cyt_P450"/>
</dbReference>
<dbReference type="PRINTS" id="PR00463">
    <property type="entry name" value="EP450I"/>
</dbReference>
<keyword evidence="1" id="KW-0503">Monooxygenase</keyword>
<comment type="similarity">
    <text evidence="1">Belongs to the cytochrome P450 family.</text>
</comment>
<dbReference type="InterPro" id="IPR002401">
    <property type="entry name" value="Cyt_P450_E_grp-I"/>
</dbReference>
<keyword evidence="1" id="KW-0408">Iron</keyword>
<sequence length="552" mass="60752">MWPLEDIPLSWILGAAFSVAVVIYGLHPIKAWQFQRISGPKAKWLVGNFDAFLTGRGMHLVFMDWARKHGPMFKIWFGAAPVVVVTEPELGRLLILRNGQRLALRGAPDLMTGRDQKLQTSSLVAIKDKTQHRDVKSAWLPMFNSASLDASCSLINHCAEQLCSHLGKYAADGSETDIWRDYGRLTMGVVGTVAFGVDLHTQDEDNSKNSEAAKTLISAAQTLFTQNPFGGNLYSAILLLFPFMVPILKPVARFFPDKEMRKMAAARHLLYDTSEMLLETARKQAAQDGKDAQKVEVAASATGAGGAPVSLEARKQARAVKPGSFMHLLMSSSHTADGSPFTDIEIIAQAFIFLLAGYETTANTLAFTTYSLAANPDKAAKLVEEIDREAPEGDVTAEHLMRMPYVEACIKEALRIYSPAALLGRQLGEDTVIKGHTIPKGTGVMVPVYAIHHDPEIYTDPEVFKPERWLEGTPEYAADKHMAGKWMPFGEGTRVCVGQRLALIEAKIALAHVFRKFTFTLTPGQVPLQTECTLLLKPKMGVFVTPSVRKEE</sequence>
<dbReference type="PRINTS" id="PR00385">
    <property type="entry name" value="P450"/>
</dbReference>